<dbReference type="SUPFAM" id="SSF56436">
    <property type="entry name" value="C-type lectin-like"/>
    <property type="match status" value="1"/>
</dbReference>
<keyword evidence="4" id="KW-0732">Signal</keyword>
<dbReference type="InterPro" id="IPR007110">
    <property type="entry name" value="Ig-like_dom"/>
</dbReference>
<dbReference type="SMART" id="SM00060">
    <property type="entry name" value="FN3"/>
    <property type="match status" value="2"/>
</dbReference>
<dbReference type="Gene3D" id="2.60.40.10">
    <property type="entry name" value="Immunoglobulins"/>
    <property type="match status" value="8"/>
</dbReference>
<name>A0A1D1VLL9_RAMVA</name>
<dbReference type="InterPro" id="IPR013098">
    <property type="entry name" value="Ig_I-set"/>
</dbReference>
<feature type="domain" description="Ig-like" evidence="6">
    <location>
        <begin position="342"/>
        <end position="404"/>
    </location>
</feature>
<reference evidence="8 9" key="1">
    <citation type="journal article" date="2016" name="Nat. Commun.">
        <title>Extremotolerant tardigrade genome and improved radiotolerance of human cultured cells by tardigrade-unique protein.</title>
        <authorList>
            <person name="Hashimoto T."/>
            <person name="Horikawa D.D."/>
            <person name="Saito Y."/>
            <person name="Kuwahara H."/>
            <person name="Kozuka-Hata H."/>
            <person name="Shin-I T."/>
            <person name="Minakuchi Y."/>
            <person name="Ohishi K."/>
            <person name="Motoyama A."/>
            <person name="Aizu T."/>
            <person name="Enomoto A."/>
            <person name="Kondo K."/>
            <person name="Tanaka S."/>
            <person name="Hara Y."/>
            <person name="Koshikawa S."/>
            <person name="Sagara H."/>
            <person name="Miura T."/>
            <person name="Yokobori S."/>
            <person name="Miyagawa K."/>
            <person name="Suzuki Y."/>
            <person name="Kubo T."/>
            <person name="Oyama M."/>
            <person name="Kohara Y."/>
            <person name="Fujiyama A."/>
            <person name="Arakawa K."/>
            <person name="Katayama T."/>
            <person name="Toyoda A."/>
            <person name="Kunieda T."/>
        </authorList>
    </citation>
    <scope>NUCLEOTIDE SEQUENCE [LARGE SCALE GENOMIC DNA]</scope>
    <source>
        <strain evidence="8 9">YOKOZUNA-1</strain>
    </source>
</reference>
<dbReference type="SUPFAM" id="SSF48726">
    <property type="entry name" value="Immunoglobulin"/>
    <property type="match status" value="6"/>
</dbReference>
<evidence type="ECO:0000259" key="7">
    <source>
        <dbReference type="PROSITE" id="PS50853"/>
    </source>
</evidence>
<feature type="signal peptide" evidence="4">
    <location>
        <begin position="1"/>
        <end position="24"/>
    </location>
</feature>
<feature type="domain" description="Ig-like" evidence="6">
    <location>
        <begin position="515"/>
        <end position="608"/>
    </location>
</feature>
<dbReference type="PANTHER" id="PTHR44170">
    <property type="entry name" value="PROTEIN SIDEKICK"/>
    <property type="match status" value="1"/>
</dbReference>
<evidence type="ECO:0000256" key="2">
    <source>
        <dbReference type="ARBA" id="ARBA00023157"/>
    </source>
</evidence>
<dbReference type="FunFam" id="2.60.40.10:FF:000032">
    <property type="entry name" value="palladin isoform X1"/>
    <property type="match status" value="1"/>
</dbReference>
<dbReference type="PROSITE" id="PS50041">
    <property type="entry name" value="C_TYPE_LECTIN_2"/>
    <property type="match status" value="1"/>
</dbReference>
<dbReference type="Gene3D" id="3.10.100.10">
    <property type="entry name" value="Mannose-Binding Protein A, subunit A"/>
    <property type="match status" value="1"/>
</dbReference>
<accession>A0A1D1VLL9</accession>
<feature type="domain" description="Ig-like" evidence="6">
    <location>
        <begin position="723"/>
        <end position="798"/>
    </location>
</feature>
<dbReference type="InterPro" id="IPR001304">
    <property type="entry name" value="C-type_lectin-like"/>
</dbReference>
<feature type="chain" id="PRO_5008898576" evidence="4">
    <location>
        <begin position="25"/>
        <end position="1017"/>
    </location>
</feature>
<dbReference type="InterPro" id="IPR016187">
    <property type="entry name" value="CTDL_fold"/>
</dbReference>
<dbReference type="InterPro" id="IPR013783">
    <property type="entry name" value="Ig-like_fold"/>
</dbReference>
<dbReference type="GO" id="GO:0030424">
    <property type="term" value="C:axon"/>
    <property type="evidence" value="ECO:0007669"/>
    <property type="project" value="TreeGrafter"/>
</dbReference>
<evidence type="ECO:0000256" key="4">
    <source>
        <dbReference type="SAM" id="SignalP"/>
    </source>
</evidence>
<dbReference type="Proteomes" id="UP000186922">
    <property type="component" value="Unassembled WGS sequence"/>
</dbReference>
<evidence type="ECO:0000313" key="8">
    <source>
        <dbReference type="EMBL" id="GAV00648.1"/>
    </source>
</evidence>
<keyword evidence="2" id="KW-1015">Disulfide bond</keyword>
<dbReference type="Pfam" id="PF13927">
    <property type="entry name" value="Ig_3"/>
    <property type="match status" value="1"/>
</dbReference>
<dbReference type="OrthoDB" id="3666223at2759"/>
<dbReference type="AlphaFoldDB" id="A0A1D1VLL9"/>
<dbReference type="InterPro" id="IPR036116">
    <property type="entry name" value="FN3_sf"/>
</dbReference>
<feature type="domain" description="Ig-like" evidence="6">
    <location>
        <begin position="430"/>
        <end position="510"/>
    </location>
</feature>
<dbReference type="InterPro" id="IPR036179">
    <property type="entry name" value="Ig-like_dom_sf"/>
</dbReference>
<evidence type="ECO:0000313" key="9">
    <source>
        <dbReference type="Proteomes" id="UP000186922"/>
    </source>
</evidence>
<keyword evidence="9" id="KW-1185">Reference proteome</keyword>
<dbReference type="Pfam" id="PF00041">
    <property type="entry name" value="fn3"/>
    <property type="match status" value="1"/>
</dbReference>
<dbReference type="Pfam" id="PF00059">
    <property type="entry name" value="Lectin_C"/>
    <property type="match status" value="1"/>
</dbReference>
<protein>
    <submittedName>
        <fullName evidence="8">Uncharacterized protein</fullName>
    </submittedName>
</protein>
<dbReference type="InterPro" id="IPR003598">
    <property type="entry name" value="Ig_sub2"/>
</dbReference>
<sequence>MGLLPTIFAILQVPLSFLISSSVSQQTDLQSECPVSWGRFEGNCYLFVSSPELTWREALSYCRAKLANLVTAETPEKNEYITSWLRLNDPTFSTWYTSGFDADWSGNWQWTALSGAEKRIGNDDPAWVHQSVNEQDLRYVIDPSLNMLPSSYGRALAYNFSTLTKAWTWLPVVPDRNRPFICELPLHMAADVPVTERTLDHGVVVSDPEEVPSAPSIIDEPIDAIFDTTDWTHNNWTSFHCVASGFPEPEYQWHRIQFVNGEEQEHLVDPLLDKRYTQTDGDLTIHAPNSAVDRGEFRCSASNPYGTVRSRRVSIRYAYVGDFALRREATQLVQFSGGAVPCDPPSFFPAVSYAWARDAFPNFVEENKRVFVSQDGNLYFSYVETSDASDAYQCIVKSAVAEIGKTGPFFPIAVRHQQSVGQLKIWSSFPKIFPPAPVVGDNVTIECVASGYPAPKYEWRRAGSEVPPSSRLLKHHRVLLIPSVQAADSDDYTCTASSVQGSVSATVTLDVGVAPRFIVPLRPQIVHPGQDVTWTCSAYGKPALSYRWLKNGKVLQPKDLSLEDVQRTQLDEKRLLIRDVRLSDSGVYQCEAENILGTALSSGELRVMTAVPSFRKYPLPRLNYASAGANLTMVCQPEGLPVAVKRWLFNDFAMVTSPRVRLLAGGDLFIAPVTAADQGWYTCEARNELGSDQSQGELRVLSGLRFREIATTDQALVAHPAVLRCSADTDAMLDVTYDWYLNDVPVDVGQNPRYRTGWNERRGYLFIEPVTFGEAGNYTCVARSPVDRIQTSSQLFVTGPPNPPSAPTVIPRVDNPYLVTLRWMDGAPNGMDSIRQRIEAITNHLPHWTVLADGIFPVRAISSFTVRREMDLDVTLQPWNSYKFRLSVGNTFGLSAPSSPSLSYDVPMAPPSRSPYGIIGTGGRTGELVITWVTVQPFEQNGPGIGYRVQYSKDLNTTGNHPEVTVSGERSRIVIRVDGSSVKQKVSYQVQVAAFNTAGQGPWSDIITVEPTDDGTT</sequence>
<dbReference type="SMART" id="SM00408">
    <property type="entry name" value="IGc2"/>
    <property type="match status" value="5"/>
</dbReference>
<dbReference type="CDD" id="cd00063">
    <property type="entry name" value="FN3"/>
    <property type="match status" value="1"/>
</dbReference>
<dbReference type="InterPro" id="IPR003599">
    <property type="entry name" value="Ig_sub"/>
</dbReference>
<dbReference type="Pfam" id="PF07679">
    <property type="entry name" value="I-set"/>
    <property type="match status" value="3"/>
</dbReference>
<feature type="domain" description="Ig-like" evidence="6">
    <location>
        <begin position="612"/>
        <end position="702"/>
    </location>
</feature>
<evidence type="ECO:0000259" key="5">
    <source>
        <dbReference type="PROSITE" id="PS50041"/>
    </source>
</evidence>
<keyword evidence="3" id="KW-0393">Immunoglobulin domain</keyword>
<dbReference type="InterPro" id="IPR016186">
    <property type="entry name" value="C-type_lectin-like/link_sf"/>
</dbReference>
<dbReference type="GO" id="GO:0005886">
    <property type="term" value="C:plasma membrane"/>
    <property type="evidence" value="ECO:0007669"/>
    <property type="project" value="TreeGrafter"/>
</dbReference>
<evidence type="ECO:0000256" key="1">
    <source>
        <dbReference type="ARBA" id="ARBA00022737"/>
    </source>
</evidence>
<dbReference type="EMBL" id="BDGG01000006">
    <property type="protein sequence ID" value="GAV00648.1"/>
    <property type="molecule type" value="Genomic_DNA"/>
</dbReference>
<organism evidence="8 9">
    <name type="scientific">Ramazzottius varieornatus</name>
    <name type="common">Water bear</name>
    <name type="synonym">Tardigrade</name>
    <dbReference type="NCBI Taxonomy" id="947166"/>
    <lineage>
        <taxon>Eukaryota</taxon>
        <taxon>Metazoa</taxon>
        <taxon>Ecdysozoa</taxon>
        <taxon>Tardigrada</taxon>
        <taxon>Eutardigrada</taxon>
        <taxon>Parachela</taxon>
        <taxon>Hypsibioidea</taxon>
        <taxon>Ramazzottiidae</taxon>
        <taxon>Ramazzottius</taxon>
    </lineage>
</organism>
<dbReference type="GO" id="GO:0098609">
    <property type="term" value="P:cell-cell adhesion"/>
    <property type="evidence" value="ECO:0007669"/>
    <property type="project" value="TreeGrafter"/>
</dbReference>
<proteinExistence type="predicted"/>
<feature type="domain" description="Fibronectin type-III" evidence="7">
    <location>
        <begin position="911"/>
        <end position="1015"/>
    </location>
</feature>
<dbReference type="PANTHER" id="PTHR44170:SF6">
    <property type="entry name" value="CONTACTIN"/>
    <property type="match status" value="1"/>
</dbReference>
<dbReference type="SUPFAM" id="SSF49265">
    <property type="entry name" value="Fibronectin type III"/>
    <property type="match status" value="1"/>
</dbReference>
<dbReference type="SMART" id="SM00034">
    <property type="entry name" value="CLECT"/>
    <property type="match status" value="1"/>
</dbReference>
<gene>
    <name evidence="8" type="primary">RvY_11468</name>
    <name evidence="8" type="synonym">RvY_11468.1</name>
    <name evidence="8" type="ORF">RvY_11468-1</name>
</gene>
<dbReference type="InterPro" id="IPR003961">
    <property type="entry name" value="FN3_dom"/>
</dbReference>
<dbReference type="CDD" id="cd00037">
    <property type="entry name" value="CLECT"/>
    <property type="match status" value="1"/>
</dbReference>
<dbReference type="PROSITE" id="PS50853">
    <property type="entry name" value="FN3"/>
    <property type="match status" value="1"/>
</dbReference>
<dbReference type="GO" id="GO:0007411">
    <property type="term" value="P:axon guidance"/>
    <property type="evidence" value="ECO:0007669"/>
    <property type="project" value="TreeGrafter"/>
</dbReference>
<dbReference type="STRING" id="947166.A0A1D1VLL9"/>
<dbReference type="SMART" id="SM00409">
    <property type="entry name" value="IG"/>
    <property type="match status" value="4"/>
</dbReference>
<evidence type="ECO:0000259" key="6">
    <source>
        <dbReference type="PROSITE" id="PS50835"/>
    </source>
</evidence>
<dbReference type="PROSITE" id="PS50835">
    <property type="entry name" value="IG_LIKE"/>
    <property type="match status" value="6"/>
</dbReference>
<keyword evidence="1" id="KW-0677">Repeat</keyword>
<feature type="domain" description="C-type lectin" evidence="5">
    <location>
        <begin position="40"/>
        <end position="183"/>
    </location>
</feature>
<comment type="caution">
    <text evidence="8">The sequence shown here is derived from an EMBL/GenBank/DDBJ whole genome shotgun (WGS) entry which is preliminary data.</text>
</comment>
<evidence type="ECO:0000256" key="3">
    <source>
        <dbReference type="ARBA" id="ARBA00023319"/>
    </source>
</evidence>
<feature type="domain" description="Ig-like" evidence="6">
    <location>
        <begin position="215"/>
        <end position="314"/>
    </location>
</feature>